<sequence length="252" mass="29402">MSNYTEREILVVAKKILEETGEMTTTELKEALMIEMQPDGNDLQINLNRNDTKFEQKVRNMVSHRENNDLLKYCEYRRVGNNGVLRSRALPQFEKGDNEKVEIEGRKEKKRRFIARRVNFEALNLKNQELGLKGEEFVLKYEKGRLNPNLSEKIIHVSVEEGDGAGYDILSYDENGKPKFIEVKTTTGPKDTDFYLTENEKAFIEEYQDQAEIVRVYNFDMSTGKGEILRINGEDFYKKMALQPIMYKVSFI</sequence>
<reference evidence="2" key="1">
    <citation type="submission" date="2024-05" db="EMBL/GenBank/DDBJ databases">
        <title>Alkalihalobacillus sp. strain MEB203 novel alkaliphilic bacterium from Lonar Lake, India.</title>
        <authorList>
            <person name="Joshi A."/>
            <person name="Thite S."/>
            <person name="Mengade P."/>
        </authorList>
    </citation>
    <scope>NUCLEOTIDE SEQUENCE</scope>
    <source>
        <strain evidence="2">MEB 203</strain>
    </source>
</reference>
<organism evidence="2 3">
    <name type="scientific">Alkalihalobacterium chitinilyticum</name>
    <dbReference type="NCBI Taxonomy" id="2980103"/>
    <lineage>
        <taxon>Bacteria</taxon>
        <taxon>Bacillati</taxon>
        <taxon>Bacillota</taxon>
        <taxon>Bacilli</taxon>
        <taxon>Bacillales</taxon>
        <taxon>Bacillaceae</taxon>
        <taxon>Alkalihalobacterium</taxon>
    </lineage>
</organism>
<name>A0ABT5V8I4_9BACI</name>
<proteinExistence type="predicted"/>
<gene>
    <name evidence="2" type="ORF">N7Z68_00075</name>
</gene>
<protein>
    <submittedName>
        <fullName evidence="2">DUF3883 domain-containing protein</fullName>
    </submittedName>
</protein>
<evidence type="ECO:0000259" key="1">
    <source>
        <dbReference type="Pfam" id="PF13020"/>
    </source>
</evidence>
<dbReference type="RefSeq" id="WP_275116411.1">
    <property type="nucleotide sequence ID" value="NZ_JAOTPO010000001.1"/>
</dbReference>
<dbReference type="Pfam" id="PF13020">
    <property type="entry name" value="NOV_C"/>
    <property type="match status" value="1"/>
</dbReference>
<comment type="caution">
    <text evidence="2">The sequence shown here is derived from an EMBL/GenBank/DDBJ whole genome shotgun (WGS) entry which is preliminary data.</text>
</comment>
<dbReference type="EMBL" id="JAOTPO010000001">
    <property type="protein sequence ID" value="MDE5411774.1"/>
    <property type="molecule type" value="Genomic_DNA"/>
</dbReference>
<dbReference type="Proteomes" id="UP001148125">
    <property type="component" value="Unassembled WGS sequence"/>
</dbReference>
<evidence type="ECO:0000313" key="3">
    <source>
        <dbReference type="Proteomes" id="UP001148125"/>
    </source>
</evidence>
<feature type="domain" description="Protein NO VEIN C-terminal" evidence="1">
    <location>
        <begin position="134"/>
        <end position="220"/>
    </location>
</feature>
<accession>A0ABT5V8I4</accession>
<evidence type="ECO:0000313" key="2">
    <source>
        <dbReference type="EMBL" id="MDE5411774.1"/>
    </source>
</evidence>
<keyword evidence="3" id="KW-1185">Reference proteome</keyword>
<dbReference type="InterPro" id="IPR024975">
    <property type="entry name" value="NOV_C"/>
</dbReference>